<evidence type="ECO:0000313" key="1">
    <source>
        <dbReference type="EMBL" id="CAF3778836.1"/>
    </source>
</evidence>
<evidence type="ECO:0000313" key="2">
    <source>
        <dbReference type="Proteomes" id="UP000663868"/>
    </source>
</evidence>
<accession>A0A819A4P7</accession>
<organism evidence="1 2">
    <name type="scientific">Adineta steineri</name>
    <dbReference type="NCBI Taxonomy" id="433720"/>
    <lineage>
        <taxon>Eukaryota</taxon>
        <taxon>Metazoa</taxon>
        <taxon>Spiralia</taxon>
        <taxon>Gnathifera</taxon>
        <taxon>Rotifera</taxon>
        <taxon>Eurotatoria</taxon>
        <taxon>Bdelloidea</taxon>
        <taxon>Adinetida</taxon>
        <taxon>Adinetidae</taxon>
        <taxon>Adineta</taxon>
    </lineage>
</organism>
<sequence>MSYSDSILFHFIKFTERMHAAAAKYMIQDHADNHDFPDHFTYIPYDKTKVNEKLNYIFERLFKKNYLDWCEAGQPVSSDSIFWWAQTKMHLMTYLIQHAPYHLTDGAWLRGVPQGPMSATSAKLFAIYIDEMGNGDISQNHCNVYLGVLESLGLKVPSIFSREFVDQQSIFEVSFKKPLLPLTTSLFPTTYEPEILGYTLWLETTSPAQHAGLRRILERYNLSSKFSLLHTTIDNNTNGHGRYARDAVTMYLNQIMETQGEQAVQEHWKRIWTGYVKLYFHLQLNVEVNFMNEKSVARFHIFNADELVIVSRWILSLQPSTINNMLSLVLQRRKMAENIQGDIMLKLPDGSKKSMRHLFGGNIADLLAAFRASEWTIPFDGQKVTEENIDTCKLMKAIDHSGELEQVFNRDGDDNQTLRQWLLDGAPLPNETLEASEVSKRKIKIQSHKHFKFEL</sequence>
<dbReference type="SMART" id="SM01236">
    <property type="entry name" value="Haem_oxygenase_2"/>
    <property type="match status" value="1"/>
</dbReference>
<dbReference type="Gene3D" id="1.20.910.10">
    <property type="entry name" value="Heme oxygenase-like"/>
    <property type="match status" value="1"/>
</dbReference>
<dbReference type="EMBL" id="CAJOBB010000931">
    <property type="protein sequence ID" value="CAF3778836.1"/>
    <property type="molecule type" value="Genomic_DNA"/>
</dbReference>
<reference evidence="1" key="1">
    <citation type="submission" date="2021-02" db="EMBL/GenBank/DDBJ databases">
        <authorList>
            <person name="Nowell W R."/>
        </authorList>
    </citation>
    <scope>NUCLEOTIDE SEQUENCE</scope>
</reference>
<protein>
    <submittedName>
        <fullName evidence="1">Uncharacterized protein</fullName>
    </submittedName>
</protein>
<name>A0A819A4P7_9BILA</name>
<dbReference type="AlphaFoldDB" id="A0A819A4P7"/>
<dbReference type="Proteomes" id="UP000663868">
    <property type="component" value="Unassembled WGS sequence"/>
</dbReference>
<gene>
    <name evidence="1" type="ORF">KXQ929_LOCUS15805</name>
</gene>
<proteinExistence type="predicted"/>
<comment type="caution">
    <text evidence="1">The sequence shown here is derived from an EMBL/GenBank/DDBJ whole genome shotgun (WGS) entry which is preliminary data.</text>
</comment>
<dbReference type="Pfam" id="PF14518">
    <property type="entry name" value="Haem_oxygenas_2"/>
    <property type="match status" value="1"/>
</dbReference>
<dbReference type="InterPro" id="IPR016084">
    <property type="entry name" value="Haem_Oase-like_multi-hlx"/>
</dbReference>